<evidence type="ECO:0000313" key="3">
    <source>
        <dbReference type="Proteomes" id="UP001163105"/>
    </source>
</evidence>
<gene>
    <name evidence="2" type="ORF">O9K51_01561</name>
</gene>
<evidence type="ECO:0000313" key="2">
    <source>
        <dbReference type="EMBL" id="KAJ6446788.1"/>
    </source>
</evidence>
<keyword evidence="3" id="KW-1185">Reference proteome</keyword>
<dbReference type="EMBL" id="JAQHRD010000001">
    <property type="protein sequence ID" value="KAJ6446788.1"/>
    <property type="molecule type" value="Genomic_DNA"/>
</dbReference>
<accession>A0AB34G504</accession>
<feature type="chain" id="PRO_5044235405" evidence="1">
    <location>
        <begin position="18"/>
        <end position="115"/>
    </location>
</feature>
<feature type="signal peptide" evidence="1">
    <location>
        <begin position="1"/>
        <end position="17"/>
    </location>
</feature>
<dbReference type="Proteomes" id="UP001163105">
    <property type="component" value="Unassembled WGS sequence"/>
</dbReference>
<protein>
    <submittedName>
        <fullName evidence="2">Uncharacterized protein</fullName>
    </submittedName>
</protein>
<reference evidence="2" key="1">
    <citation type="submission" date="2023-01" db="EMBL/GenBank/DDBJ databases">
        <title>The growth and conidiation of Purpureocillium lavendulum are regulated by nitrogen source and histone H3K14 acetylation.</title>
        <authorList>
            <person name="Tang P."/>
            <person name="Han J."/>
            <person name="Zhang C."/>
            <person name="Tang P."/>
            <person name="Qi F."/>
            <person name="Zhang K."/>
            <person name="Liang L."/>
        </authorList>
    </citation>
    <scope>NUCLEOTIDE SEQUENCE</scope>
    <source>
        <strain evidence="2">YMF1.00683</strain>
    </source>
</reference>
<keyword evidence="1" id="KW-0732">Signal</keyword>
<sequence>MKSFLAISLLFLGAVTAAPAAESQDLENGYKPQTVYGNPECRKLPQELWHNMRSIKVVAPTYNSGCALYHDDAHTQIVPLHNNGEGWSDRIHNGKWNTFHSYNAQAGSICCWTNA</sequence>
<comment type="caution">
    <text evidence="2">The sequence shown here is derived from an EMBL/GenBank/DDBJ whole genome shotgun (WGS) entry which is preliminary data.</text>
</comment>
<organism evidence="2 3">
    <name type="scientific">Purpureocillium lavendulum</name>
    <dbReference type="NCBI Taxonomy" id="1247861"/>
    <lineage>
        <taxon>Eukaryota</taxon>
        <taxon>Fungi</taxon>
        <taxon>Dikarya</taxon>
        <taxon>Ascomycota</taxon>
        <taxon>Pezizomycotina</taxon>
        <taxon>Sordariomycetes</taxon>
        <taxon>Hypocreomycetidae</taxon>
        <taxon>Hypocreales</taxon>
        <taxon>Ophiocordycipitaceae</taxon>
        <taxon>Purpureocillium</taxon>
    </lineage>
</organism>
<evidence type="ECO:0000256" key="1">
    <source>
        <dbReference type="SAM" id="SignalP"/>
    </source>
</evidence>
<dbReference type="AlphaFoldDB" id="A0AB34G504"/>
<name>A0AB34G504_9HYPO</name>
<proteinExistence type="predicted"/>